<protein>
    <recommendedName>
        <fullName evidence="3">Phytanoyl-CoA dioxygenase PhyH</fullName>
    </recommendedName>
</protein>
<evidence type="ECO:0000313" key="1">
    <source>
        <dbReference type="EMBL" id="QOI43086.1"/>
    </source>
</evidence>
<dbReference type="RefSeq" id="WP_061233860.1">
    <property type="nucleotide sequence ID" value="NZ_CP043884.1"/>
</dbReference>
<reference evidence="1" key="1">
    <citation type="submission" date="2019-09" db="EMBL/GenBank/DDBJ databases">
        <title>Comparative Genomics of Leptospira interrogans Reveals Genome Plasticity - A Common Adaptive Strategy for Survival in Various Hosts.</title>
        <authorList>
            <person name="Ramli S.R."/>
            <person name="Bunk B."/>
            <person name="Goris M."/>
            <person name="Bhuju S."/>
            <person name="Jarek M."/>
            <person name="Sproer C."/>
            <person name="Mustakim S."/>
            <person name="Strommenger B."/>
            <person name="Pessler F."/>
        </authorList>
    </citation>
    <scope>NUCLEOTIDE SEQUENCE</scope>
    <source>
        <strain evidence="1">782</strain>
    </source>
</reference>
<gene>
    <name evidence="1" type="ORF">Lepto782_12995</name>
</gene>
<sequence length="301" mass="35521">MNFEDKKYTYLEDGLVIIKSVIPKEILSKIRYSIIEVIEEIKGEKIDYLDNPSEFHKITSDLIWDILSKNPEKRNLLYQYIQRIPAFYELANLDILSDFALGIDINKPSVRELKIQMYLPWEKSFFQGCHQDINSLDSENSVTYWLPLHPVEEASAVSYWKNSHREGPVKHEEQIEEEWGLYNVCVPLKYQEKYPEISKASVVDGDLIALNRLVFHSSPKFEDQINTRWTVLIRYDNLTGNALFSGNTKYEKFTPFTLKRLNEEILPKIRKFLSQKPRINWPEEKLKREKLLKLTGKKSNE</sequence>
<dbReference type="SUPFAM" id="SSF51197">
    <property type="entry name" value="Clavaminate synthase-like"/>
    <property type="match status" value="1"/>
</dbReference>
<dbReference type="AlphaFoldDB" id="A0AAQ0AY33"/>
<accession>A0AAQ0AY33</accession>
<evidence type="ECO:0008006" key="3">
    <source>
        <dbReference type="Google" id="ProtNLM"/>
    </source>
</evidence>
<organism evidence="1 2">
    <name type="scientific">Leptospira interrogans serovar Canicola</name>
    <dbReference type="NCBI Taxonomy" id="211880"/>
    <lineage>
        <taxon>Bacteria</taxon>
        <taxon>Pseudomonadati</taxon>
        <taxon>Spirochaetota</taxon>
        <taxon>Spirochaetia</taxon>
        <taxon>Leptospirales</taxon>
        <taxon>Leptospiraceae</taxon>
        <taxon>Leptospira</taxon>
    </lineage>
</organism>
<dbReference type="Proteomes" id="UP000663124">
    <property type="component" value="Chromosome 1"/>
</dbReference>
<proteinExistence type="predicted"/>
<name>A0AAQ0AY33_LEPIR</name>
<evidence type="ECO:0000313" key="2">
    <source>
        <dbReference type="Proteomes" id="UP000663124"/>
    </source>
</evidence>
<dbReference type="Gene3D" id="2.60.120.620">
    <property type="entry name" value="q2cbj1_9rhob like domain"/>
    <property type="match status" value="1"/>
</dbReference>
<dbReference type="EMBL" id="CP043884">
    <property type="protein sequence ID" value="QOI43086.1"/>
    <property type="molecule type" value="Genomic_DNA"/>
</dbReference>